<dbReference type="PROSITE" id="PS50011">
    <property type="entry name" value="PROTEIN_KINASE_DOM"/>
    <property type="match status" value="1"/>
</dbReference>
<sequence length="236" mass="26801">MGPSVNFMVEEIPQTKPRTVDTDDRYPPEMGRSILKQSLQALAFLHENGIAHGDFQPGNMLFSLDDIDSVPEDQLRQTEETWKEYTVGRDSMSPVERLDGKTDLWAPRYLCSAHPLSAFTKHTAGFKIKLSDLGSGALPEDIMKQWERSALYFTPEGKLYNCRLGGMKDKPYMFEQQSLEKRFDAAAPDLDEKEATAVKALIRRILQYDPAKRPTPSELLQDPWFRDIDDAGNLTS</sequence>
<comment type="caution">
    <text evidence="7">The sequence shown here is derived from an EMBL/GenBank/DDBJ whole genome shotgun (WGS) entry which is preliminary data.</text>
</comment>
<reference evidence="7 8" key="1">
    <citation type="submission" date="2024-01" db="EMBL/GenBank/DDBJ databases">
        <authorList>
            <person name="Allen C."/>
            <person name="Tagirdzhanova G."/>
        </authorList>
    </citation>
    <scope>NUCLEOTIDE SEQUENCE [LARGE SCALE GENOMIC DNA]</scope>
    <source>
        <strain evidence="7 8">CBS 119000</strain>
    </source>
</reference>
<gene>
    <name evidence="7" type="ORF">SEPCBS119000_006690</name>
</gene>
<evidence type="ECO:0000259" key="6">
    <source>
        <dbReference type="PROSITE" id="PS50011"/>
    </source>
</evidence>
<keyword evidence="3" id="KW-0547">Nucleotide-binding</keyword>
<dbReference type="PANTHER" id="PTHR45646:SF11">
    <property type="entry name" value="SERINE_THREONINE-PROTEIN KINASE DOA"/>
    <property type="match status" value="1"/>
</dbReference>
<dbReference type="Gene3D" id="1.10.510.10">
    <property type="entry name" value="Transferase(Phosphotransferase) domain 1"/>
    <property type="match status" value="2"/>
</dbReference>
<dbReference type="PANTHER" id="PTHR45646">
    <property type="entry name" value="SERINE/THREONINE-PROTEIN KINASE DOA-RELATED"/>
    <property type="match status" value="1"/>
</dbReference>
<evidence type="ECO:0000256" key="3">
    <source>
        <dbReference type="ARBA" id="ARBA00022741"/>
    </source>
</evidence>
<keyword evidence="5" id="KW-0067">ATP-binding</keyword>
<feature type="domain" description="Protein kinase" evidence="6">
    <location>
        <begin position="1"/>
        <end position="225"/>
    </location>
</feature>
<accession>A0ABP0E7J0</accession>
<evidence type="ECO:0000313" key="8">
    <source>
        <dbReference type="Proteomes" id="UP001642502"/>
    </source>
</evidence>
<keyword evidence="1" id="KW-0723">Serine/threonine-protein kinase</keyword>
<keyword evidence="8" id="KW-1185">Reference proteome</keyword>
<keyword evidence="4" id="KW-0418">Kinase</keyword>
<keyword evidence="2" id="KW-0808">Transferase</keyword>
<evidence type="ECO:0000313" key="7">
    <source>
        <dbReference type="EMBL" id="CAK7275431.1"/>
    </source>
</evidence>
<dbReference type="Proteomes" id="UP001642502">
    <property type="component" value="Unassembled WGS sequence"/>
</dbReference>
<evidence type="ECO:0000256" key="4">
    <source>
        <dbReference type="ARBA" id="ARBA00022777"/>
    </source>
</evidence>
<dbReference type="InterPro" id="IPR011009">
    <property type="entry name" value="Kinase-like_dom_sf"/>
</dbReference>
<proteinExistence type="predicted"/>
<dbReference type="InterPro" id="IPR051175">
    <property type="entry name" value="CLK_kinases"/>
</dbReference>
<dbReference type="SUPFAM" id="SSF56112">
    <property type="entry name" value="Protein kinase-like (PK-like)"/>
    <property type="match status" value="1"/>
</dbReference>
<dbReference type="EMBL" id="CAWUON010000216">
    <property type="protein sequence ID" value="CAK7275431.1"/>
    <property type="molecule type" value="Genomic_DNA"/>
</dbReference>
<evidence type="ECO:0000256" key="1">
    <source>
        <dbReference type="ARBA" id="ARBA00022527"/>
    </source>
</evidence>
<protein>
    <recommendedName>
        <fullName evidence="6">Protein kinase domain-containing protein</fullName>
    </recommendedName>
</protein>
<evidence type="ECO:0000256" key="2">
    <source>
        <dbReference type="ARBA" id="ARBA00022679"/>
    </source>
</evidence>
<organism evidence="7 8">
    <name type="scientific">Sporothrix epigloea</name>
    <dbReference type="NCBI Taxonomy" id="1892477"/>
    <lineage>
        <taxon>Eukaryota</taxon>
        <taxon>Fungi</taxon>
        <taxon>Dikarya</taxon>
        <taxon>Ascomycota</taxon>
        <taxon>Pezizomycotina</taxon>
        <taxon>Sordariomycetes</taxon>
        <taxon>Sordariomycetidae</taxon>
        <taxon>Ophiostomatales</taxon>
        <taxon>Ophiostomataceae</taxon>
        <taxon>Sporothrix</taxon>
    </lineage>
</organism>
<name>A0ABP0E7J0_9PEZI</name>
<evidence type="ECO:0000256" key="5">
    <source>
        <dbReference type="ARBA" id="ARBA00022840"/>
    </source>
</evidence>
<dbReference type="InterPro" id="IPR000719">
    <property type="entry name" value="Prot_kinase_dom"/>
</dbReference>